<organism evidence="2 3">
    <name type="scientific">Tritrichomonas musculus</name>
    <dbReference type="NCBI Taxonomy" id="1915356"/>
    <lineage>
        <taxon>Eukaryota</taxon>
        <taxon>Metamonada</taxon>
        <taxon>Parabasalia</taxon>
        <taxon>Tritrichomonadida</taxon>
        <taxon>Tritrichomonadidae</taxon>
        <taxon>Tritrichomonas</taxon>
    </lineage>
</organism>
<protein>
    <submittedName>
        <fullName evidence="2">Uncharacterized protein</fullName>
    </submittedName>
</protein>
<keyword evidence="1" id="KW-1133">Transmembrane helix</keyword>
<proteinExistence type="predicted"/>
<dbReference type="EMBL" id="JAPFFF010000004">
    <property type="protein sequence ID" value="KAK8892095.1"/>
    <property type="molecule type" value="Genomic_DNA"/>
</dbReference>
<keyword evidence="1" id="KW-0472">Membrane</keyword>
<reference evidence="2 3" key="1">
    <citation type="submission" date="2024-04" db="EMBL/GenBank/DDBJ databases">
        <title>Tritrichomonas musculus Genome.</title>
        <authorList>
            <person name="Alves-Ferreira E."/>
            <person name="Grigg M."/>
            <person name="Lorenzi H."/>
            <person name="Galac M."/>
        </authorList>
    </citation>
    <scope>NUCLEOTIDE SEQUENCE [LARGE SCALE GENOMIC DNA]</scope>
    <source>
        <strain evidence="2 3">EAF2021</strain>
    </source>
</reference>
<accession>A0ABR2KLT8</accession>
<gene>
    <name evidence="2" type="ORF">M9Y10_029317</name>
</gene>
<name>A0ABR2KLT8_9EUKA</name>
<evidence type="ECO:0000256" key="1">
    <source>
        <dbReference type="SAM" id="Phobius"/>
    </source>
</evidence>
<feature type="transmembrane region" description="Helical" evidence="1">
    <location>
        <begin position="75"/>
        <end position="96"/>
    </location>
</feature>
<keyword evidence="3" id="KW-1185">Reference proteome</keyword>
<comment type="caution">
    <text evidence="2">The sequence shown here is derived from an EMBL/GenBank/DDBJ whole genome shotgun (WGS) entry which is preliminary data.</text>
</comment>
<keyword evidence="1" id="KW-0812">Transmembrane</keyword>
<evidence type="ECO:0000313" key="3">
    <source>
        <dbReference type="Proteomes" id="UP001470230"/>
    </source>
</evidence>
<evidence type="ECO:0000313" key="2">
    <source>
        <dbReference type="EMBL" id="KAK8892095.1"/>
    </source>
</evidence>
<dbReference type="Proteomes" id="UP001470230">
    <property type="component" value="Unassembled WGS sequence"/>
</dbReference>
<sequence length="149" mass="17632">MEDTSKAKTESKSNSLESKVIKRIEVRYSSRAFFRYPRVKRYKYSSIQRADLSDSEWAADLMKLNECLRCSFIPVWLWIIILIISGGLLGWVILPWQKKKTRKAARLLREFVEKRNDQFHQARIPIQYEIPLPSKKGVIINVCIMERKI</sequence>